<evidence type="ECO:0000313" key="3">
    <source>
        <dbReference type="Proteomes" id="UP000701702"/>
    </source>
</evidence>
<feature type="region of interest" description="Disordered" evidence="1">
    <location>
        <begin position="67"/>
        <end position="94"/>
    </location>
</feature>
<protein>
    <submittedName>
        <fullName evidence="2">Uncharacterized protein</fullName>
    </submittedName>
</protein>
<sequence length="186" mass="20798">MTTQQYYDHTVEGSATLLSDDTWQATGCVVRAGAVLVESGALGFYRTRERAQAQGLAWAKSWIDMHTGSVPAEPTEPENPEEPAEATSSANGDATVLLRKARPRTSAAADCARRQLLDIERHICEVRSNLRRQIRFARQLRADALPTEFTEMLLHTLCHTVASLRKQRNRLRQQVAAASRVRSRSR</sequence>
<feature type="compositionally biased region" description="Acidic residues" evidence="1">
    <location>
        <begin position="75"/>
        <end position="84"/>
    </location>
</feature>
<dbReference type="RefSeq" id="WP_223999322.1">
    <property type="nucleotide sequence ID" value="NZ_CAJZAF010000002.1"/>
</dbReference>
<dbReference type="EMBL" id="CAJZAF010000002">
    <property type="protein sequence ID" value="CAG9164592.1"/>
    <property type="molecule type" value="Genomic_DNA"/>
</dbReference>
<keyword evidence="3" id="KW-1185">Reference proteome</keyword>
<name>A0ABM8WBD9_9BURK</name>
<evidence type="ECO:0000256" key="1">
    <source>
        <dbReference type="SAM" id="MobiDB-lite"/>
    </source>
</evidence>
<accession>A0ABM8WBD9</accession>
<comment type="caution">
    <text evidence="2">The sequence shown here is derived from an EMBL/GenBank/DDBJ whole genome shotgun (WGS) entry which is preliminary data.</text>
</comment>
<gene>
    <name evidence="2" type="ORF">LMG23994_00425</name>
</gene>
<organism evidence="2 3">
    <name type="scientific">Cupriavidus pinatubonensis</name>
    <dbReference type="NCBI Taxonomy" id="248026"/>
    <lineage>
        <taxon>Bacteria</taxon>
        <taxon>Pseudomonadati</taxon>
        <taxon>Pseudomonadota</taxon>
        <taxon>Betaproteobacteria</taxon>
        <taxon>Burkholderiales</taxon>
        <taxon>Burkholderiaceae</taxon>
        <taxon>Cupriavidus</taxon>
    </lineage>
</organism>
<evidence type="ECO:0000313" key="2">
    <source>
        <dbReference type="EMBL" id="CAG9164592.1"/>
    </source>
</evidence>
<reference evidence="2 3" key="1">
    <citation type="submission" date="2021-08" db="EMBL/GenBank/DDBJ databases">
        <authorList>
            <person name="Peeters C."/>
        </authorList>
    </citation>
    <scope>NUCLEOTIDE SEQUENCE [LARGE SCALE GENOMIC DNA]</scope>
    <source>
        <strain evidence="2 3">LMG 23994</strain>
    </source>
</reference>
<proteinExistence type="predicted"/>
<dbReference type="Proteomes" id="UP000701702">
    <property type="component" value="Unassembled WGS sequence"/>
</dbReference>